<dbReference type="PANTHER" id="PTHR47053">
    <property type="entry name" value="MUREIN DD-ENDOPEPTIDASE MEPH-RELATED"/>
    <property type="match status" value="1"/>
</dbReference>
<evidence type="ECO:0000256" key="3">
    <source>
        <dbReference type="ARBA" id="ARBA00022801"/>
    </source>
</evidence>
<feature type="coiled-coil region" evidence="5">
    <location>
        <begin position="116"/>
        <end position="150"/>
    </location>
</feature>
<feature type="coiled-coil region" evidence="5">
    <location>
        <begin position="1295"/>
        <end position="1332"/>
    </location>
</feature>
<keyword evidence="4" id="KW-0788">Thiol protease</keyword>
<feature type="coiled-coil region" evidence="5">
    <location>
        <begin position="783"/>
        <end position="810"/>
    </location>
</feature>
<dbReference type="Proteomes" id="UP000367750">
    <property type="component" value="Unassembled WGS sequence"/>
</dbReference>
<dbReference type="GO" id="GO:0008234">
    <property type="term" value="F:cysteine-type peptidase activity"/>
    <property type="evidence" value="ECO:0007669"/>
    <property type="project" value="UniProtKB-KW"/>
</dbReference>
<feature type="coiled-coil region" evidence="5">
    <location>
        <begin position="1648"/>
        <end position="1675"/>
    </location>
</feature>
<sequence length="2290" mass="254202">MANEQLGIRLVGALNMGSSIKSINDDLKILAKHPSLQKLKIKIDVDQTFVKSINSFIDAAKKLNSNLDAQNKVVKETINEFRNLDGTITITTNQLLANGEVIEKSRTKHDANKKAINEESKAYGEQRKTLKELEASLNGYEKSAQKVNYNKNGKINSITNTYKNNNIGKTITVNTDADGYVNNYVKLSEYLKLQENALKHEQNINKERERVLKEEYNIRKAIADKNLKEEEQRTKDYISNLRKEYEEEQSLLKRQELEDKTHYLALQQNQKRDQQYTNTLVELQNKINNARDKLGKNPIAIDNLNQLETKLKTIKNIGDFKSPLTSLSKELKETISSFSEVTKHAHTFGDTVKKAFNNILIYSGVGTIFYGLRGAIESGVQYVIELDGAMTDLRKVTDETGDTYTDFIGSAEKVANSIGGLTINVIKSTTEWARLGYTLSQAKTLAQQTLVYQNVGDIDSAEEASTQLIASIKGFGIQVDAQGKNIQHVVDVYNEVGNKFAISTEGIGEAVQRSASSLSAAGNTLEESVAMITAANSVVQDPAKVGNALKTVSMRIRGVSEDGEDLSALLPTLEKKFANIGLTLKKDDNTFKNTYEIFSDLSKVWSSLNDIQQADILELVAGKQQGNIVSSMLSNWKDAQDSLQTALNSTGSAARENEKYLNSIQGKINLLKNALDGFWTKSINSSLVKAVIGFLTNMIEKMDNLGNVVILLTGLFLTFKAKAISGLITSLGTTIKSLFSTTSALQTTTTVAEEATIAMSGLQRALGWLGLAVTGFSILYSVLHDSETTLEKQNKLIEKTNKKYDELGSQLSDVQNYYKQNYDSINKDAEVKNKLFELQNQLVDSFGSEAKGIDLVNGKYDEQISKLEELNGKKLDEEIKAKQIGVDSINQTKYSIPSLGSSTDLGYQFKDIFGEASKEYSVLPGSRESTLELKEYYNALSDLQEKIINHNTEIFSSRQLIPKTPKEWANALNTVSEKLEEIEPLYQQINELEDLKKKKIAESTLQQTKLNDTQKQLFTSVNAITSKQPLESYSKNIEDIIAVVSKYNGKNLADIISDLEKIPELKSNPDLYKSIDGLRKGFSTTSNEAQTFKETINSISKAMKTLESSATATADEMNKFYESIAGGRDQVTLLNEAQAELKKNGYLSIDTLQKLTKNFDGFTDVLGGGTTAILSFLEAQETEAKGTITAQKEKTQALIQATYARIQAMQSEIEAIDTLNSAQNPDDLAKEKISSKWVKDDAVQKYKEFANTLSDQLKILDYIGKDYDAAAKSANDADKSTDKFSDSTSDTVEVLTELQKKLEGVKDAIEALNNKQERMKKGSQEYRNSLREENKLLQQQIDLNKKGIKDPSQLVSTKITTTTKTTNGSDSVSSGTGVDSLITNAHSLQGKFTYKQVSGEFKGTYDEFVDNAISDCSQFVQEMYKQYLNVDLPRTAAEQAKKGTPVKKSDLQSGDLVYFNTTGKSASHVGIYTGNGKFIQMGNSGLKESDLNSSYWADKYEGARRIVGSTSSGGVNKTKTSTKGSSVEVKTDGPTAKEKTDAAKAAEKENQDLLNQIYQNNLDEINDLRSQYDSLIQIQEDKKQASQDKQATLDPTSAEWRQENSKQMNIDSAIQGLRSEAKAKLKDLLKEYGISSAEFDRIINQFGYDNANTQIEKMKKLGENLNSQLDSYDSKISDYGNEIDVSNAKLSNMVEGSAEYRKELLSQIPIIQKQQDLRSDEIKLIQQQLENDKLLDADKAQLSDRLQQLTLDYENNAAAIKNLNKSIISLANDALSSLFDTLKESITREDVLNIDEFNDSIDSIIASLDAADKSYLTNVSFVDTTSSTRSSLADYASKVKDIANQVKTALNYYQDMSTVTFGNLSSLGSQINAQMSMAANLKSQLEDSNNQIRDTEALYKKEEAALENNIKLQEEYYDAQIKAQQDKLDALDEEYSKEDRIASLKEANDNLDKALNDKRYSYITENGEEILTYNKEQVDELTKTRDDLVQQYEREDVKNAIQDEIDRLEDAKQKTIDTLNDELEITKEIHQANLDALQLYQSSISSIYDRLVTDTQDKLSQFQAAITKGLEDGTLSATEGTTALEMVVTGWQSTSLANWQLYILQIKEKIALIKSIYADLASAASSALNNVPSPSMSSSTPLDPAIVARMEAEKNAVISTPTMIEYQEAIKNKKWDPQKGQWVTYHTGGYAGQPPLKPGEVPAVLKEGELTLTEKLQQRLKSLFEIPLSIVDNVKPIISNSLASANSALRSVSSGGVASADTNYYLSDFTIVANNPMELFQGIKRHINSR</sequence>
<evidence type="ECO:0000256" key="4">
    <source>
        <dbReference type="ARBA" id="ARBA00022807"/>
    </source>
</evidence>
<dbReference type="EMBL" id="VYKK01000004">
    <property type="protein sequence ID" value="KAA9007394.1"/>
    <property type="molecule type" value="Genomic_DNA"/>
</dbReference>
<dbReference type="SUPFAM" id="SSF54001">
    <property type="entry name" value="Cysteine proteinases"/>
    <property type="match status" value="1"/>
</dbReference>
<keyword evidence="3" id="KW-0378">Hydrolase</keyword>
<dbReference type="Pfam" id="PF00877">
    <property type="entry name" value="NLPC_P60"/>
    <property type="match status" value="1"/>
</dbReference>
<organism evidence="8 9">
    <name type="scientific">Paenibacillus spiritus</name>
    <dbReference type="NCBI Taxonomy" id="2496557"/>
    <lineage>
        <taxon>Bacteria</taxon>
        <taxon>Bacillati</taxon>
        <taxon>Bacillota</taxon>
        <taxon>Bacilli</taxon>
        <taxon>Bacillales</taxon>
        <taxon>Paenibacillaceae</taxon>
        <taxon>Paenibacillus</taxon>
    </lineage>
</organism>
<feature type="coiled-coil region" evidence="5">
    <location>
        <begin position="190"/>
        <end position="293"/>
    </location>
</feature>
<feature type="compositionally biased region" description="Polar residues" evidence="6">
    <location>
        <begin position="1511"/>
        <end position="1525"/>
    </location>
</feature>
<dbReference type="OrthoDB" id="2476793at2"/>
<dbReference type="InterPro" id="IPR010090">
    <property type="entry name" value="Phage_tape_meas"/>
</dbReference>
<dbReference type="InterPro" id="IPR051202">
    <property type="entry name" value="Peptidase_C40"/>
</dbReference>
<evidence type="ECO:0000256" key="6">
    <source>
        <dbReference type="SAM" id="MobiDB-lite"/>
    </source>
</evidence>
<feature type="coiled-coil region" evidence="5">
    <location>
        <begin position="1871"/>
        <end position="1941"/>
    </location>
</feature>
<dbReference type="Gene3D" id="3.90.1720.10">
    <property type="entry name" value="endopeptidase domain like (from Nostoc punctiforme)"/>
    <property type="match status" value="1"/>
</dbReference>
<evidence type="ECO:0000313" key="8">
    <source>
        <dbReference type="EMBL" id="KAA9007394.1"/>
    </source>
</evidence>
<dbReference type="InterPro" id="IPR038765">
    <property type="entry name" value="Papain-like_cys_pep_sf"/>
</dbReference>
<feature type="region of interest" description="Disordered" evidence="6">
    <location>
        <begin position="1511"/>
        <end position="1546"/>
    </location>
</feature>
<gene>
    <name evidence="8" type="ORF">F4V43_02585</name>
</gene>
<evidence type="ECO:0000313" key="9">
    <source>
        <dbReference type="Proteomes" id="UP000367750"/>
    </source>
</evidence>
<reference evidence="8 9" key="1">
    <citation type="submission" date="2019-09" db="EMBL/GenBank/DDBJ databases">
        <title>Bacillus ochoae sp. nov., Paenibacillus whitsoniae sp. nov., Paenibacillus spiritus sp. nov. Isolated from the Mars Exploration Rover during spacecraft assembly.</title>
        <authorList>
            <person name="Seuylemezian A."/>
            <person name="Vaishampayan P."/>
        </authorList>
    </citation>
    <scope>NUCLEOTIDE SEQUENCE [LARGE SCALE GENOMIC DNA]</scope>
    <source>
        <strain evidence="8 9">MER_111</strain>
    </source>
</reference>
<dbReference type="RefSeq" id="WP_150456684.1">
    <property type="nucleotide sequence ID" value="NZ_VYKK01000004.1"/>
</dbReference>
<evidence type="ECO:0000259" key="7">
    <source>
        <dbReference type="PROSITE" id="PS51935"/>
    </source>
</evidence>
<feature type="coiled-coil region" evidence="5">
    <location>
        <begin position="926"/>
        <end position="953"/>
    </location>
</feature>
<keyword evidence="9" id="KW-1185">Reference proteome</keyword>
<dbReference type="GO" id="GO:0006508">
    <property type="term" value="P:proteolysis"/>
    <property type="evidence" value="ECO:0007669"/>
    <property type="project" value="UniProtKB-KW"/>
</dbReference>
<comment type="caution">
    <text evidence="8">The sequence shown here is derived from an EMBL/GenBank/DDBJ whole genome shotgun (WGS) entry which is preliminary data.</text>
</comment>
<accession>A0A5J5GIR3</accession>
<evidence type="ECO:0000256" key="1">
    <source>
        <dbReference type="ARBA" id="ARBA00007074"/>
    </source>
</evidence>
<dbReference type="PROSITE" id="PS51935">
    <property type="entry name" value="NLPC_P60"/>
    <property type="match status" value="1"/>
</dbReference>
<protein>
    <submittedName>
        <fullName evidence="8">Phage tail tape measure protein</fullName>
    </submittedName>
</protein>
<dbReference type="Pfam" id="PF10145">
    <property type="entry name" value="PhageMin_Tail"/>
    <property type="match status" value="1"/>
</dbReference>
<dbReference type="PANTHER" id="PTHR47053:SF1">
    <property type="entry name" value="MUREIN DD-ENDOPEPTIDASE MEPH-RELATED"/>
    <property type="match status" value="1"/>
</dbReference>
<name>A0A5J5GIR3_9BACL</name>
<comment type="similarity">
    <text evidence="1">Belongs to the peptidase C40 family.</text>
</comment>
<proteinExistence type="inferred from homology"/>
<dbReference type="InterPro" id="IPR000064">
    <property type="entry name" value="NLP_P60_dom"/>
</dbReference>
<feature type="coiled-coil region" evidence="5">
    <location>
        <begin position="1978"/>
        <end position="2018"/>
    </location>
</feature>
<evidence type="ECO:0000256" key="5">
    <source>
        <dbReference type="SAM" id="Coils"/>
    </source>
</evidence>
<feature type="compositionally biased region" description="Basic and acidic residues" evidence="6">
    <location>
        <begin position="1529"/>
        <end position="1546"/>
    </location>
</feature>
<feature type="domain" description="NlpC/P60" evidence="7">
    <location>
        <begin position="1375"/>
        <end position="1507"/>
    </location>
</feature>
<feature type="region of interest" description="Disordered" evidence="6">
    <location>
        <begin position="1580"/>
        <end position="1604"/>
    </location>
</feature>
<evidence type="ECO:0000256" key="2">
    <source>
        <dbReference type="ARBA" id="ARBA00022670"/>
    </source>
</evidence>
<keyword evidence="2" id="KW-0645">Protease</keyword>
<keyword evidence="5" id="KW-0175">Coiled coil</keyword>
<dbReference type="NCBIfam" id="TIGR01760">
    <property type="entry name" value="tape_meas_TP901"/>
    <property type="match status" value="1"/>
</dbReference>